<feature type="coiled-coil region" evidence="1">
    <location>
        <begin position="87"/>
        <end position="118"/>
    </location>
</feature>
<feature type="coiled-coil region" evidence="1">
    <location>
        <begin position="13"/>
        <end position="50"/>
    </location>
</feature>
<protein>
    <submittedName>
        <fullName evidence="3">Uncharacterized protein</fullName>
    </submittedName>
</protein>
<proteinExistence type="predicted"/>
<evidence type="ECO:0000256" key="1">
    <source>
        <dbReference type="SAM" id="Coils"/>
    </source>
</evidence>
<name>A0A1Y2HM03_9FUNG</name>
<dbReference type="AlphaFoldDB" id="A0A1Y2HM03"/>
<dbReference type="OrthoDB" id="5561717at2759"/>
<accession>A0A1Y2HM03</accession>
<feature type="coiled-coil region" evidence="1">
    <location>
        <begin position="357"/>
        <end position="561"/>
    </location>
</feature>
<feature type="coiled-coil region" evidence="1">
    <location>
        <begin position="198"/>
        <end position="328"/>
    </location>
</feature>
<comment type="caution">
    <text evidence="3">The sequence shown here is derived from an EMBL/GenBank/DDBJ whole genome shotgun (WGS) entry which is preliminary data.</text>
</comment>
<evidence type="ECO:0000313" key="3">
    <source>
        <dbReference type="EMBL" id="ORZ34723.1"/>
    </source>
</evidence>
<keyword evidence="4" id="KW-1185">Reference proteome</keyword>
<evidence type="ECO:0000256" key="2">
    <source>
        <dbReference type="SAM" id="MobiDB-lite"/>
    </source>
</evidence>
<keyword evidence="1" id="KW-0175">Coiled coil</keyword>
<organism evidence="3 4">
    <name type="scientific">Catenaria anguillulae PL171</name>
    <dbReference type="NCBI Taxonomy" id="765915"/>
    <lineage>
        <taxon>Eukaryota</taxon>
        <taxon>Fungi</taxon>
        <taxon>Fungi incertae sedis</taxon>
        <taxon>Blastocladiomycota</taxon>
        <taxon>Blastocladiomycetes</taxon>
        <taxon>Blastocladiales</taxon>
        <taxon>Catenariaceae</taxon>
        <taxon>Catenaria</taxon>
    </lineage>
</organism>
<reference evidence="3 4" key="1">
    <citation type="submission" date="2016-07" db="EMBL/GenBank/DDBJ databases">
        <title>Pervasive Adenine N6-methylation of Active Genes in Fungi.</title>
        <authorList>
            <consortium name="DOE Joint Genome Institute"/>
            <person name="Mondo S.J."/>
            <person name="Dannebaum R.O."/>
            <person name="Kuo R.C."/>
            <person name="Labutti K."/>
            <person name="Haridas S."/>
            <person name="Kuo A."/>
            <person name="Salamov A."/>
            <person name="Ahrendt S.R."/>
            <person name="Lipzen A."/>
            <person name="Sullivan W."/>
            <person name="Andreopoulos W.B."/>
            <person name="Clum A."/>
            <person name="Lindquist E."/>
            <person name="Daum C."/>
            <person name="Ramamoorthy G.K."/>
            <person name="Gryganskyi A."/>
            <person name="Culley D."/>
            <person name="Magnuson J.K."/>
            <person name="James T.Y."/>
            <person name="O'Malley M.A."/>
            <person name="Stajich J.E."/>
            <person name="Spatafora J.W."/>
            <person name="Visel A."/>
            <person name="Grigoriev I.V."/>
        </authorList>
    </citation>
    <scope>NUCLEOTIDE SEQUENCE [LARGE SCALE GENOMIC DNA]</scope>
    <source>
        <strain evidence="3 4">PL171</strain>
    </source>
</reference>
<gene>
    <name evidence="3" type="ORF">BCR44DRAFT_115730</name>
</gene>
<evidence type="ECO:0000313" key="4">
    <source>
        <dbReference type="Proteomes" id="UP000193411"/>
    </source>
</evidence>
<dbReference type="STRING" id="765915.A0A1Y2HM03"/>
<dbReference type="Proteomes" id="UP000193411">
    <property type="component" value="Unassembled WGS sequence"/>
</dbReference>
<dbReference type="EMBL" id="MCFL01000026">
    <property type="protein sequence ID" value="ORZ34723.1"/>
    <property type="molecule type" value="Genomic_DNA"/>
</dbReference>
<feature type="region of interest" description="Disordered" evidence="2">
    <location>
        <begin position="594"/>
        <end position="613"/>
    </location>
</feature>
<sequence>MAEQKLAAALEVVESLRGERTRAVAALKLAEQQLALMAQERDEIEQAHEQTVRRWQRELETKCRELEDVASRIPKPEDLQRAKDGLIQEVHSQVKEEMERLKDEARQAGQAAELLREENRTVHSELAALVRRCELETSHQKEKAALLIRIRDLEHLLETKSPSISRDEAVCKLQAQVSEYQLKHAHLLAENEDLRAIKTDLTSQLDNESRANARAQLELKSTLESVRVDRDLLQSKLQRAHEEQQTLINKTHEQTQHIAEIQVELAAARRALDEHQHHHSTSLFSIQSEHAQEKLKWERERRDLQARVDSLARELAGAHRALEDVRTERRLSNVRDVEATKANQQAMVPESTHRQAVEELQAKIKSLNGLLDEQHVKHLGDKESLIRRIQELKSSLDDLQHEHAQILRQRDSNEASAERAQDVEEELRGELDRTRLRLESTLDELAALRESEAWIRPQFEEAQRRIKDLNEQVEDLRSALVTERESHFAAMKEAKAVWVKSHQDLTRQLDVVSSEYAQLKENHGKLKAGAQTRMHGYRASISALESKLKTIETKYLQVQTELSSRKAREELALRESSHHQKEFLEFLRRELHGNEAGAGGRNSGHESAGLAPP</sequence>